<sequence length="347" mass="39670">MAVIPPSIQFLPILWEQFKKQGIDPDNLSNEETIERAVQAGVTAIESIKEPVLGCVQADTWGFRERLFARWGEPLYDLEFFIALSVEIGLEWHEIYRPRAAKDNDILFDVIHRLHARGCAISQEILLLLTGGFSDGALARWRSLHEVLVTARFIFKHGRETAERYYLYQYIESSKALQKYQEFAELLGYTPFSLEEENRIETIQNDLVNQYGSGYKDQYGWSLFALGKKGAKFSDIENDVGFDYIRPYYKMASNPVHGDPKGIYWSMGVESDKSISAGMSNLGLANPGFLTAESLGFLNEVLLDLRPNGKNQILKSAQEKIIEDISKKFMEIHHVIIEEEKQKNQET</sequence>
<name>A0A8E7AX13_9EURY</name>
<dbReference type="KEGG" id="mrtj:KHC33_13490"/>
<accession>A0A8E7AX13</accession>
<dbReference type="Proteomes" id="UP000680656">
    <property type="component" value="Chromosome"/>
</dbReference>
<dbReference type="RefSeq" id="WP_214419145.1">
    <property type="nucleotide sequence ID" value="NZ_CP075546.1"/>
</dbReference>
<evidence type="ECO:0000313" key="2">
    <source>
        <dbReference type="Proteomes" id="UP000680656"/>
    </source>
</evidence>
<dbReference type="EMBL" id="CP075546">
    <property type="protein sequence ID" value="QVV88330.1"/>
    <property type="molecule type" value="Genomic_DNA"/>
</dbReference>
<dbReference type="Pfam" id="PF18928">
    <property type="entry name" value="DUF5677"/>
    <property type="match status" value="1"/>
</dbReference>
<dbReference type="InterPro" id="IPR043733">
    <property type="entry name" value="DUF5677"/>
</dbReference>
<organism evidence="1 2">
    <name type="scientific">Methanospirillum purgamenti</name>
    <dbReference type="NCBI Taxonomy" id="2834276"/>
    <lineage>
        <taxon>Archaea</taxon>
        <taxon>Methanobacteriati</taxon>
        <taxon>Methanobacteriota</taxon>
        <taxon>Stenosarchaea group</taxon>
        <taxon>Methanomicrobia</taxon>
        <taxon>Methanomicrobiales</taxon>
        <taxon>Methanospirillaceae</taxon>
        <taxon>Methanospirillum</taxon>
    </lineage>
</organism>
<dbReference type="AlphaFoldDB" id="A0A8E7AX13"/>
<gene>
    <name evidence="1" type="ORF">KHC33_13490</name>
</gene>
<proteinExistence type="predicted"/>
<protein>
    <submittedName>
        <fullName evidence="1">Uncharacterized protein</fullName>
    </submittedName>
</protein>
<reference evidence="1 2" key="1">
    <citation type="submission" date="2021-05" db="EMBL/GenBank/DDBJ databases">
        <title>A novel Methanospirillum isolate from a pyrite-forming mixed culture.</title>
        <authorList>
            <person name="Bunk B."/>
            <person name="Sproer C."/>
            <person name="Spring S."/>
            <person name="Pester M."/>
        </authorList>
    </citation>
    <scope>NUCLEOTIDE SEQUENCE [LARGE SCALE GENOMIC DNA]</scope>
    <source>
        <strain evidence="1 2">J.3.6.1-F.2.7.3</strain>
    </source>
</reference>
<dbReference type="GeneID" id="65098216"/>
<keyword evidence="2" id="KW-1185">Reference proteome</keyword>
<evidence type="ECO:0000313" key="1">
    <source>
        <dbReference type="EMBL" id="QVV88330.1"/>
    </source>
</evidence>